<dbReference type="AlphaFoldDB" id="A0A0W8IDF3"/>
<keyword evidence="1" id="KW-0472">Membrane</keyword>
<evidence type="ECO:0000256" key="1">
    <source>
        <dbReference type="SAM" id="Phobius"/>
    </source>
</evidence>
<dbReference type="EMBL" id="JACJIH010000001">
    <property type="protein sequence ID" value="MBA8920732.1"/>
    <property type="molecule type" value="Genomic_DNA"/>
</dbReference>
<dbReference type="STRING" id="317018.AVL63_05580"/>
<keyword evidence="4" id="KW-1185">Reference proteome</keyword>
<evidence type="ECO:0000313" key="2">
    <source>
        <dbReference type="EMBL" id="KUG57974.1"/>
    </source>
</evidence>
<keyword evidence="1" id="KW-1133">Transmembrane helix</keyword>
<proteinExistence type="predicted"/>
<reference evidence="3 5" key="3">
    <citation type="submission" date="2020-08" db="EMBL/GenBank/DDBJ databases">
        <title>Sequencing the genomes of 1000 actinobacteria strains.</title>
        <authorList>
            <person name="Klenk H.-P."/>
        </authorList>
    </citation>
    <scope>NUCLEOTIDE SEQUENCE [LARGE SCALE GENOMIC DNA]</scope>
    <source>
        <strain evidence="3 5">DSM 19081</strain>
    </source>
</reference>
<evidence type="ECO:0000313" key="3">
    <source>
        <dbReference type="EMBL" id="MBA8920732.1"/>
    </source>
</evidence>
<feature type="transmembrane region" description="Helical" evidence="1">
    <location>
        <begin position="25"/>
        <end position="47"/>
    </location>
</feature>
<dbReference type="EMBL" id="LQBM01000004">
    <property type="protein sequence ID" value="KUG57974.1"/>
    <property type="molecule type" value="Genomic_DNA"/>
</dbReference>
<sequence length="61" mass="6650">MLNLHVIATVLGAEAHEASPLPIDAIWFGLIMFALLMFLLLITLSFAGKGRQLPAEPHSDH</sequence>
<comment type="caution">
    <text evidence="2">The sequence shown here is derived from an EMBL/GenBank/DDBJ whole genome shotgun (WGS) entry which is preliminary data.</text>
</comment>
<dbReference type="Proteomes" id="UP000054023">
    <property type="component" value="Unassembled WGS sequence"/>
</dbReference>
<dbReference type="RefSeq" id="WP_058889207.1">
    <property type="nucleotide sequence ID" value="NZ_BAAAKT010000002.1"/>
</dbReference>
<evidence type="ECO:0000313" key="4">
    <source>
        <dbReference type="Proteomes" id="UP000054023"/>
    </source>
</evidence>
<gene>
    <name evidence="2" type="ORF">AVL63_05580</name>
    <name evidence="3" type="ORF">HNR24_000665</name>
</gene>
<name>A0A0W8IDF3_9MICC</name>
<reference evidence="2" key="2">
    <citation type="submission" date="2015-12" db="EMBL/GenBank/DDBJ databases">
        <authorList>
            <person name="Shamseldin A."/>
            <person name="Moawad H."/>
            <person name="Abd El-Rahim W.M."/>
            <person name="Sadowsky M.J."/>
        </authorList>
    </citation>
    <scope>NUCLEOTIDE SEQUENCE [LARGE SCALE GENOMIC DNA]</scope>
    <source>
        <strain evidence="2">CD08_7</strain>
    </source>
</reference>
<protein>
    <submittedName>
        <fullName evidence="2">Uncharacterized protein</fullName>
    </submittedName>
</protein>
<accession>A0A0W8IDF3</accession>
<dbReference type="Proteomes" id="UP000546252">
    <property type="component" value="Unassembled WGS sequence"/>
</dbReference>
<organism evidence="2 4">
    <name type="scientific">Nesterenkonia jeotgali</name>
    <dbReference type="NCBI Taxonomy" id="317018"/>
    <lineage>
        <taxon>Bacteria</taxon>
        <taxon>Bacillati</taxon>
        <taxon>Actinomycetota</taxon>
        <taxon>Actinomycetes</taxon>
        <taxon>Micrococcales</taxon>
        <taxon>Micrococcaceae</taxon>
        <taxon>Nesterenkonia</taxon>
    </lineage>
</organism>
<evidence type="ECO:0000313" key="5">
    <source>
        <dbReference type="Proteomes" id="UP000546252"/>
    </source>
</evidence>
<reference evidence="4" key="1">
    <citation type="submission" date="2015-12" db="EMBL/GenBank/DDBJ databases">
        <authorList>
            <person name="Nair G.R."/>
            <person name="Kaur G."/>
            <person name="Mayilraj S."/>
        </authorList>
    </citation>
    <scope>NUCLEOTIDE SEQUENCE [LARGE SCALE GENOMIC DNA]</scope>
    <source>
        <strain evidence="4">CD08_7</strain>
    </source>
</reference>
<keyword evidence="1" id="KW-0812">Transmembrane</keyword>